<dbReference type="PANTHER" id="PTHR10828">
    <property type="entry name" value="M-PHASE INDUCER PHOSPHATASE DUAL SPECIFICITY PHOSPHATASE CDC25"/>
    <property type="match status" value="1"/>
</dbReference>
<comment type="catalytic activity">
    <reaction evidence="8">
        <text>O-phospho-L-tyrosyl-[protein] + H2O = L-tyrosyl-[protein] + phosphate</text>
        <dbReference type="Rhea" id="RHEA:10684"/>
        <dbReference type="Rhea" id="RHEA-COMP:10136"/>
        <dbReference type="Rhea" id="RHEA-COMP:20101"/>
        <dbReference type="ChEBI" id="CHEBI:15377"/>
        <dbReference type="ChEBI" id="CHEBI:43474"/>
        <dbReference type="ChEBI" id="CHEBI:46858"/>
        <dbReference type="ChEBI" id="CHEBI:61978"/>
        <dbReference type="EC" id="3.1.3.48"/>
    </reaction>
</comment>
<keyword evidence="3" id="KW-0132">Cell division</keyword>
<accession>A0AAD5YEE0</accession>
<evidence type="ECO:0000256" key="2">
    <source>
        <dbReference type="ARBA" id="ARBA00013064"/>
    </source>
</evidence>
<dbReference type="PROSITE" id="PS50206">
    <property type="entry name" value="RHODANESE_3"/>
    <property type="match status" value="1"/>
</dbReference>
<dbReference type="InterPro" id="IPR036873">
    <property type="entry name" value="Rhodanese-like_dom_sf"/>
</dbReference>
<dbReference type="InterPro" id="IPR001307">
    <property type="entry name" value="Thiosulphate_STrfase_CS"/>
</dbReference>
<comment type="similarity">
    <text evidence="1">Belongs to the MPI phosphatase family.</text>
</comment>
<evidence type="ECO:0000256" key="6">
    <source>
        <dbReference type="ARBA" id="ARBA00022912"/>
    </source>
</evidence>
<keyword evidence="7" id="KW-0131">Cell cycle</keyword>
<dbReference type="SUPFAM" id="SSF52821">
    <property type="entry name" value="Rhodanese/Cell cycle control phosphatase"/>
    <property type="match status" value="1"/>
</dbReference>
<evidence type="ECO:0000256" key="5">
    <source>
        <dbReference type="ARBA" id="ARBA00022801"/>
    </source>
</evidence>
<dbReference type="AlphaFoldDB" id="A0AAD5YEE0"/>
<dbReference type="GO" id="GO:0000086">
    <property type="term" value="P:G2/M transition of mitotic cell cycle"/>
    <property type="evidence" value="ECO:0007669"/>
    <property type="project" value="TreeGrafter"/>
</dbReference>
<feature type="region of interest" description="Disordered" evidence="10">
    <location>
        <begin position="378"/>
        <end position="411"/>
    </location>
</feature>
<dbReference type="FunFam" id="3.40.250.10:FF:000021">
    <property type="entry name" value="M-phase inducer phosphatase cdc-25.2"/>
    <property type="match status" value="1"/>
</dbReference>
<organism evidence="12 13">
    <name type="scientific">Meripilus lineatus</name>
    <dbReference type="NCBI Taxonomy" id="2056292"/>
    <lineage>
        <taxon>Eukaryota</taxon>
        <taxon>Fungi</taxon>
        <taxon>Dikarya</taxon>
        <taxon>Basidiomycota</taxon>
        <taxon>Agaricomycotina</taxon>
        <taxon>Agaricomycetes</taxon>
        <taxon>Polyporales</taxon>
        <taxon>Meripilaceae</taxon>
        <taxon>Meripilus</taxon>
    </lineage>
</organism>
<keyword evidence="6" id="KW-0904">Protein phosphatase</keyword>
<dbReference type="Gene3D" id="3.40.250.10">
    <property type="entry name" value="Rhodanese-like domain"/>
    <property type="match status" value="1"/>
</dbReference>
<dbReference type="SMART" id="SM00450">
    <property type="entry name" value="RHOD"/>
    <property type="match status" value="1"/>
</dbReference>
<sequence>MSSPSVNKLERISSGPVQHTFKKPILPGLGAPISLNPNNKRPRRPIQSAMVPPGDSSVSPSYPSDASNESGLSRYPTHHELPPARRAFSAMLPPNLLEQSMSSEDGSFDIEGPDMSSPAQAYAKRQQVKTIRRCDGTDDFRPTAGATALVQRDRDVVRRGLRRSEVRMDRVMERDTPRSKYLNGGGLGGFGDNESHGKILPCHRVKEDGLMRINSKTMNDLLDGAYNSQIQNFHVIDCRFDYEYNGGHIPGAMNLRDQTEVENFFLGTRVDKPEPSTSGDLTMKTIIVFHCEFSIQRAPTFAKHLRAKDRSNNSQVYPKIHYPEVYVLEGGYNQYFRDASERCEPCGYVPMNDPDHADSRRGDMDQFRRKAKFSRTRSYAYGEGKGGMTSELQPKRNTSSGAGSSTLFAAGNAARTRRNGILGTLQEDYSSTQQSDDEETDIGDSPCPPPNKGAGLKSKRMGRALSRAETFGPSRTFLGI</sequence>
<dbReference type="PANTHER" id="PTHR10828:SF17">
    <property type="entry name" value="PROTEIN-TYROSINE-PHOSPHATASE"/>
    <property type="match status" value="1"/>
</dbReference>
<comment type="caution">
    <text evidence="12">The sequence shown here is derived from an EMBL/GenBank/DDBJ whole genome shotgun (WGS) entry which is preliminary data.</text>
</comment>
<keyword evidence="4" id="KW-0498">Mitosis</keyword>
<dbReference type="InterPro" id="IPR001763">
    <property type="entry name" value="Rhodanese-like_dom"/>
</dbReference>
<evidence type="ECO:0000256" key="9">
    <source>
        <dbReference type="ARBA" id="ARBA00067190"/>
    </source>
</evidence>
<dbReference type="GO" id="GO:0010971">
    <property type="term" value="P:positive regulation of G2/M transition of mitotic cell cycle"/>
    <property type="evidence" value="ECO:0007669"/>
    <property type="project" value="TreeGrafter"/>
</dbReference>
<protein>
    <recommendedName>
        <fullName evidence="9">M-phase inducer phosphatase</fullName>
        <ecNumber evidence="2">3.1.3.48</ecNumber>
    </recommendedName>
</protein>
<evidence type="ECO:0000256" key="3">
    <source>
        <dbReference type="ARBA" id="ARBA00022618"/>
    </source>
</evidence>
<proteinExistence type="inferred from homology"/>
<dbReference type="GO" id="GO:0005737">
    <property type="term" value="C:cytoplasm"/>
    <property type="evidence" value="ECO:0007669"/>
    <property type="project" value="TreeGrafter"/>
</dbReference>
<dbReference type="PROSITE" id="PS00380">
    <property type="entry name" value="RHODANESE_1"/>
    <property type="match status" value="1"/>
</dbReference>
<feature type="region of interest" description="Disordered" evidence="10">
    <location>
        <begin position="1"/>
        <end position="79"/>
    </location>
</feature>
<reference evidence="12" key="1">
    <citation type="submission" date="2022-07" db="EMBL/GenBank/DDBJ databases">
        <title>Genome Sequence of Physisporinus lineatus.</title>
        <authorList>
            <person name="Buettner E."/>
        </authorList>
    </citation>
    <scope>NUCLEOTIDE SEQUENCE</scope>
    <source>
        <strain evidence="12">VT162</strain>
    </source>
</reference>
<dbReference type="GO" id="GO:0004792">
    <property type="term" value="F:thiosulfate-cyanide sulfurtransferase activity"/>
    <property type="evidence" value="ECO:0007669"/>
    <property type="project" value="InterPro"/>
</dbReference>
<feature type="compositionally biased region" description="Low complexity" evidence="10">
    <location>
        <begin position="51"/>
        <end position="67"/>
    </location>
</feature>
<feature type="compositionally biased region" description="Polar residues" evidence="10">
    <location>
        <begin position="390"/>
        <end position="407"/>
    </location>
</feature>
<evidence type="ECO:0000313" key="13">
    <source>
        <dbReference type="Proteomes" id="UP001212997"/>
    </source>
</evidence>
<dbReference type="PRINTS" id="PR00716">
    <property type="entry name" value="MPIPHPHTASE"/>
</dbReference>
<keyword evidence="5" id="KW-0378">Hydrolase</keyword>
<dbReference type="GO" id="GO:0110032">
    <property type="term" value="P:positive regulation of G2/MI transition of meiotic cell cycle"/>
    <property type="evidence" value="ECO:0007669"/>
    <property type="project" value="TreeGrafter"/>
</dbReference>
<evidence type="ECO:0000256" key="1">
    <source>
        <dbReference type="ARBA" id="ARBA00011065"/>
    </source>
</evidence>
<evidence type="ECO:0000313" key="12">
    <source>
        <dbReference type="EMBL" id="KAJ3477740.1"/>
    </source>
</evidence>
<gene>
    <name evidence="12" type="ORF">NLI96_g10252</name>
</gene>
<keyword evidence="13" id="KW-1185">Reference proteome</keyword>
<dbReference type="GO" id="GO:0051301">
    <property type="term" value="P:cell division"/>
    <property type="evidence" value="ECO:0007669"/>
    <property type="project" value="UniProtKB-KW"/>
</dbReference>
<dbReference type="EMBL" id="JANAWD010000568">
    <property type="protein sequence ID" value="KAJ3477740.1"/>
    <property type="molecule type" value="Genomic_DNA"/>
</dbReference>
<name>A0AAD5YEE0_9APHY</name>
<evidence type="ECO:0000256" key="8">
    <source>
        <dbReference type="ARBA" id="ARBA00051722"/>
    </source>
</evidence>
<evidence type="ECO:0000259" key="11">
    <source>
        <dbReference type="PROSITE" id="PS50206"/>
    </source>
</evidence>
<evidence type="ECO:0000256" key="7">
    <source>
        <dbReference type="ARBA" id="ARBA00023306"/>
    </source>
</evidence>
<feature type="domain" description="Rhodanese" evidence="11">
    <location>
        <begin position="229"/>
        <end position="344"/>
    </location>
</feature>
<dbReference type="Proteomes" id="UP001212997">
    <property type="component" value="Unassembled WGS sequence"/>
</dbReference>
<evidence type="ECO:0000256" key="10">
    <source>
        <dbReference type="SAM" id="MobiDB-lite"/>
    </source>
</evidence>
<dbReference type="InterPro" id="IPR000751">
    <property type="entry name" value="MPI_Phosphatase"/>
</dbReference>
<evidence type="ECO:0000256" key="4">
    <source>
        <dbReference type="ARBA" id="ARBA00022776"/>
    </source>
</evidence>
<dbReference type="GO" id="GO:0005634">
    <property type="term" value="C:nucleus"/>
    <property type="evidence" value="ECO:0007669"/>
    <property type="project" value="TreeGrafter"/>
</dbReference>
<dbReference type="GO" id="GO:0004725">
    <property type="term" value="F:protein tyrosine phosphatase activity"/>
    <property type="evidence" value="ECO:0007669"/>
    <property type="project" value="UniProtKB-EC"/>
</dbReference>
<dbReference type="EC" id="3.1.3.48" evidence="2"/>
<feature type="region of interest" description="Disordered" evidence="10">
    <location>
        <begin position="425"/>
        <end position="480"/>
    </location>
</feature>
<dbReference type="Pfam" id="PF00581">
    <property type="entry name" value="Rhodanese"/>
    <property type="match status" value="1"/>
</dbReference>